<feature type="active site" description="Proton donor" evidence="12">
    <location>
        <position position="15"/>
    </location>
</feature>
<comment type="function">
    <text evidence="8">Converts the D-glycero-alpha-D-manno-heptose 1,7-bisphosphate intermediate into D-glycero-alpha-D-manno-heptose 1-phosphate by removing the phosphate group at the C-7 position.</text>
</comment>
<dbReference type="CDD" id="cd07503">
    <property type="entry name" value="HAD_HisB-N"/>
    <property type="match status" value="1"/>
</dbReference>
<feature type="binding site" evidence="14">
    <location>
        <position position="96"/>
    </location>
    <ligand>
        <name>Zn(2+)</name>
        <dbReference type="ChEBI" id="CHEBI:29105"/>
    </ligand>
</feature>
<evidence type="ECO:0000256" key="10">
    <source>
        <dbReference type="ARBA" id="ARBA00061616"/>
    </source>
</evidence>
<dbReference type="Proteomes" id="UP000076268">
    <property type="component" value="Unassembled WGS sequence"/>
</dbReference>
<feature type="binding site" evidence="14">
    <location>
        <position position="94"/>
    </location>
    <ligand>
        <name>Zn(2+)</name>
        <dbReference type="ChEBI" id="CHEBI:29105"/>
    </ligand>
</feature>
<evidence type="ECO:0000313" key="16">
    <source>
        <dbReference type="Proteomes" id="UP000076268"/>
    </source>
</evidence>
<evidence type="ECO:0000256" key="6">
    <source>
        <dbReference type="ARBA" id="ARBA00023277"/>
    </source>
</evidence>
<evidence type="ECO:0000256" key="13">
    <source>
        <dbReference type="PIRSR" id="PIRSR004682-3"/>
    </source>
</evidence>
<dbReference type="GO" id="GO:0016791">
    <property type="term" value="F:phosphatase activity"/>
    <property type="evidence" value="ECO:0007669"/>
    <property type="project" value="InterPro"/>
</dbReference>
<evidence type="ECO:0000256" key="5">
    <source>
        <dbReference type="ARBA" id="ARBA00022833"/>
    </source>
</evidence>
<feature type="binding site" evidence="14">
    <location>
        <position position="13"/>
    </location>
    <ligand>
        <name>Mg(2+)</name>
        <dbReference type="ChEBI" id="CHEBI:18420"/>
    </ligand>
</feature>
<feature type="site" description="Stabilizes the phosphoryl group" evidence="13">
    <location>
        <position position="112"/>
    </location>
</feature>
<dbReference type="NCBIfam" id="TIGR01656">
    <property type="entry name" value="Histidinol-ppas"/>
    <property type="match status" value="1"/>
</dbReference>
<evidence type="ECO:0000256" key="7">
    <source>
        <dbReference type="ARBA" id="ARBA00051130"/>
    </source>
</evidence>
<dbReference type="FunFam" id="3.40.50.1000:FF:000037">
    <property type="entry name" value="D,D-heptose 1,7-bisphosphate phosphatase"/>
    <property type="match status" value="1"/>
</dbReference>
<comment type="catalytic activity">
    <reaction evidence="7">
        <text>D-glycero-alpha-D-manno-heptose 1,7-bisphosphate + H2O = D-glycero-alpha-D-manno-heptose 1-phosphate + phosphate</text>
        <dbReference type="Rhea" id="RHEA:28522"/>
        <dbReference type="ChEBI" id="CHEBI:15377"/>
        <dbReference type="ChEBI" id="CHEBI:43474"/>
        <dbReference type="ChEBI" id="CHEBI:60207"/>
        <dbReference type="ChEBI" id="CHEBI:61574"/>
        <dbReference type="EC" id="3.1.3.83"/>
    </reaction>
</comment>
<evidence type="ECO:0000256" key="12">
    <source>
        <dbReference type="PIRSR" id="PIRSR004682-1"/>
    </source>
</evidence>
<feature type="active site" description="Proton donor" evidence="12">
    <location>
        <position position="13"/>
    </location>
</feature>
<evidence type="ECO:0000256" key="8">
    <source>
        <dbReference type="ARBA" id="ARBA00058363"/>
    </source>
</evidence>
<keyword evidence="2 11" id="KW-0963">Cytoplasm</keyword>
<feature type="binding site" evidence="14">
    <location>
        <position position="137"/>
    </location>
    <ligand>
        <name>Mg(2+)</name>
        <dbReference type="ChEBI" id="CHEBI:18420"/>
    </ligand>
</feature>
<dbReference type="NCBIfam" id="TIGR01662">
    <property type="entry name" value="HAD-SF-IIIA"/>
    <property type="match status" value="1"/>
</dbReference>
<feature type="binding site" evidence="14">
    <location>
        <position position="110"/>
    </location>
    <ligand>
        <name>Zn(2+)</name>
        <dbReference type="ChEBI" id="CHEBI:29105"/>
    </ligand>
</feature>
<dbReference type="InterPro" id="IPR023214">
    <property type="entry name" value="HAD_sf"/>
</dbReference>
<dbReference type="InterPro" id="IPR006549">
    <property type="entry name" value="HAD-SF_hydro_IIIA"/>
</dbReference>
<dbReference type="SUPFAM" id="SSF56784">
    <property type="entry name" value="HAD-like"/>
    <property type="match status" value="1"/>
</dbReference>
<organism evidence="15 16">
    <name type="scientific">Anaerosporomusa subterranea</name>
    <dbReference type="NCBI Taxonomy" id="1794912"/>
    <lineage>
        <taxon>Bacteria</taxon>
        <taxon>Bacillati</taxon>
        <taxon>Bacillota</taxon>
        <taxon>Negativicutes</taxon>
        <taxon>Acetonemataceae</taxon>
        <taxon>Anaerosporomusa</taxon>
    </lineage>
</organism>
<comment type="similarity">
    <text evidence="10 11">Belongs to the gmhB family.</text>
</comment>
<evidence type="ECO:0000256" key="11">
    <source>
        <dbReference type="PIRNR" id="PIRNR004682"/>
    </source>
</evidence>
<dbReference type="AlphaFoldDB" id="A0A154BW09"/>
<evidence type="ECO:0000313" key="15">
    <source>
        <dbReference type="EMBL" id="KYZ78213.1"/>
    </source>
</evidence>
<evidence type="ECO:0000256" key="14">
    <source>
        <dbReference type="PIRSR" id="PIRSR004682-4"/>
    </source>
</evidence>
<evidence type="ECO:0000256" key="1">
    <source>
        <dbReference type="ARBA" id="ARBA00004496"/>
    </source>
</evidence>
<sequence length="189" mass="21031">MWRNMMNRAIFLDRDGTINQDRGYIHKPSEFIFEYRAIEAISLLNQAGFIVIVVSNQAGIAHGHFSEQAVDCLHQWVSGQLALHGARIDAFYYCPHHPNGQSRYRTKCDCRKPAPGMLLRAAADFSIDLAASWMVGDHRSDMEAGTAAGVTPVFVLTGHGKQELPHIATSTRQAENLYEAVTKHILVLA</sequence>
<reference evidence="15 16" key="1">
    <citation type="submission" date="2016-02" db="EMBL/GenBank/DDBJ databases">
        <title>Anaerosporomusa subterraneum gen. nov., sp. nov., a spore-forming obligate anaerobe isolated from saprolite.</title>
        <authorList>
            <person name="Choi J.K."/>
            <person name="Shah M."/>
            <person name="Yee N."/>
        </authorList>
    </citation>
    <scope>NUCLEOTIDE SEQUENCE [LARGE SCALE GENOMIC DNA]</scope>
    <source>
        <strain evidence="15 16">RU4</strain>
    </source>
</reference>
<evidence type="ECO:0000256" key="2">
    <source>
        <dbReference type="ARBA" id="ARBA00022490"/>
    </source>
</evidence>
<dbReference type="GO" id="GO:0046872">
    <property type="term" value="F:metal ion binding"/>
    <property type="evidence" value="ECO:0007669"/>
    <property type="project" value="UniProtKB-KW"/>
</dbReference>
<keyword evidence="4 11" id="KW-0378">Hydrolase</keyword>
<comment type="subcellular location">
    <subcellularLocation>
        <location evidence="1 11">Cytoplasm</location>
    </subcellularLocation>
</comment>
<dbReference type="STRING" id="1794912.AXX12_01325"/>
<keyword evidence="14" id="KW-0460">Magnesium</keyword>
<proteinExistence type="inferred from homology"/>
<name>A0A154BW09_ANASB</name>
<keyword evidence="5 14" id="KW-0862">Zinc</keyword>
<dbReference type="NCBIfam" id="NF006506">
    <property type="entry name" value="PRK08942.1"/>
    <property type="match status" value="1"/>
</dbReference>
<dbReference type="PIRSF" id="PIRSF004682">
    <property type="entry name" value="GmhB"/>
    <property type="match status" value="1"/>
</dbReference>
<protein>
    <recommendedName>
        <fullName evidence="11">D,D-heptose 1,7-bisphosphate phosphatase</fullName>
        <ecNumber evidence="11">3.1.3.-</ecNumber>
    </recommendedName>
</protein>
<dbReference type="InterPro" id="IPR006543">
    <property type="entry name" value="Histidinol-phos"/>
</dbReference>
<dbReference type="EMBL" id="LSGP01000001">
    <property type="protein sequence ID" value="KYZ78213.1"/>
    <property type="molecule type" value="Genomic_DNA"/>
</dbReference>
<dbReference type="InterPro" id="IPR036412">
    <property type="entry name" value="HAD-like_sf"/>
</dbReference>
<comment type="caution">
    <text evidence="15">The sequence shown here is derived from an EMBL/GenBank/DDBJ whole genome shotgun (WGS) entry which is preliminary data.</text>
</comment>
<comment type="cofactor">
    <cofactor evidence="14">
        <name>Mg(2+)</name>
        <dbReference type="ChEBI" id="CHEBI:18420"/>
    </cofactor>
</comment>
<dbReference type="PANTHER" id="PTHR42891">
    <property type="entry name" value="D-GLYCERO-BETA-D-MANNO-HEPTOSE-1,7-BISPHOSPHATE 7-PHOSPHATASE"/>
    <property type="match status" value="1"/>
</dbReference>
<feature type="site" description="Stabilizes the phosphoryl group" evidence="13">
    <location>
        <position position="55"/>
    </location>
</feature>
<keyword evidence="6 11" id="KW-0119">Carbohydrate metabolism</keyword>
<gene>
    <name evidence="15" type="ORF">AXX12_01325</name>
</gene>
<accession>A0A154BW09</accession>
<dbReference type="NCBIfam" id="TIGR00213">
    <property type="entry name" value="GmhB_yaeD"/>
    <property type="match status" value="1"/>
</dbReference>
<evidence type="ECO:0000256" key="3">
    <source>
        <dbReference type="ARBA" id="ARBA00022723"/>
    </source>
</evidence>
<keyword evidence="16" id="KW-1185">Reference proteome</keyword>
<evidence type="ECO:0000256" key="4">
    <source>
        <dbReference type="ARBA" id="ARBA00022801"/>
    </source>
</evidence>
<dbReference type="GO" id="GO:0005737">
    <property type="term" value="C:cytoplasm"/>
    <property type="evidence" value="ECO:0007669"/>
    <property type="project" value="UniProtKB-SubCell"/>
</dbReference>
<feature type="site" description="Stabilizes the phosphoryl group" evidence="13">
    <location>
        <position position="111"/>
    </location>
</feature>
<dbReference type="EC" id="3.1.3.-" evidence="11"/>
<evidence type="ECO:0000256" key="9">
    <source>
        <dbReference type="ARBA" id="ARBA00060656"/>
    </source>
</evidence>
<dbReference type="Gene3D" id="3.40.50.1000">
    <property type="entry name" value="HAD superfamily/HAD-like"/>
    <property type="match status" value="1"/>
</dbReference>
<dbReference type="Pfam" id="PF13242">
    <property type="entry name" value="Hydrolase_like"/>
    <property type="match status" value="1"/>
</dbReference>
<dbReference type="GO" id="GO:0005975">
    <property type="term" value="P:carbohydrate metabolic process"/>
    <property type="evidence" value="ECO:0007669"/>
    <property type="project" value="InterPro"/>
</dbReference>
<dbReference type="PANTHER" id="PTHR42891:SF1">
    <property type="entry name" value="D-GLYCERO-BETA-D-MANNO-HEPTOSE-1,7-BISPHOSPHATE 7-PHOSPHATASE"/>
    <property type="match status" value="1"/>
</dbReference>
<keyword evidence="3 14" id="KW-0479">Metal-binding</keyword>
<feature type="binding site" evidence="14">
    <location>
        <position position="15"/>
    </location>
    <ligand>
        <name>Mg(2+)</name>
        <dbReference type="ChEBI" id="CHEBI:18420"/>
    </ligand>
</feature>
<comment type="pathway">
    <text evidence="9">Nucleotide-sugar biosynthesis; GDP-D-glycero-alpha-D-manno-heptose biosynthesis; GDP-D-glycero-alpha-D-manno-heptose from D-glycero-alpha-D-manno-heptose 7-phosphate: step 2/3.</text>
</comment>
<dbReference type="InterPro" id="IPR004446">
    <property type="entry name" value="Heptose_bisP_phosphatase"/>
</dbReference>
<feature type="binding site" evidence="14">
    <location>
        <position position="108"/>
    </location>
    <ligand>
        <name>Zn(2+)</name>
        <dbReference type="ChEBI" id="CHEBI:29105"/>
    </ligand>
</feature>
<comment type="cofactor">
    <cofactor evidence="14">
        <name>Zn(2+)</name>
        <dbReference type="ChEBI" id="CHEBI:29105"/>
    </cofactor>
</comment>